<dbReference type="Proteomes" id="UP001626550">
    <property type="component" value="Unassembled WGS sequence"/>
</dbReference>
<dbReference type="EMBL" id="JBJKFK010004220">
    <property type="protein sequence ID" value="KAL3309169.1"/>
    <property type="molecule type" value="Genomic_DNA"/>
</dbReference>
<proteinExistence type="predicted"/>
<accession>A0ABD2PPA7</accession>
<evidence type="ECO:0000313" key="1">
    <source>
        <dbReference type="EMBL" id="KAL3309169.1"/>
    </source>
</evidence>
<organism evidence="1 2">
    <name type="scientific">Cichlidogyrus casuarinus</name>
    <dbReference type="NCBI Taxonomy" id="1844966"/>
    <lineage>
        <taxon>Eukaryota</taxon>
        <taxon>Metazoa</taxon>
        <taxon>Spiralia</taxon>
        <taxon>Lophotrochozoa</taxon>
        <taxon>Platyhelminthes</taxon>
        <taxon>Monogenea</taxon>
        <taxon>Monopisthocotylea</taxon>
        <taxon>Dactylogyridea</taxon>
        <taxon>Ancyrocephalidae</taxon>
        <taxon>Cichlidogyrus</taxon>
    </lineage>
</organism>
<reference evidence="1 2" key="1">
    <citation type="submission" date="2024-11" db="EMBL/GenBank/DDBJ databases">
        <title>Adaptive evolution of stress response genes in parasites aligns with host niche diversity.</title>
        <authorList>
            <person name="Hahn C."/>
            <person name="Resl P."/>
        </authorList>
    </citation>
    <scope>NUCLEOTIDE SEQUENCE [LARGE SCALE GENOMIC DNA]</scope>
    <source>
        <strain evidence="1">EGGRZ-B1_66</strain>
        <tissue evidence="1">Body</tissue>
    </source>
</reference>
<evidence type="ECO:0000313" key="2">
    <source>
        <dbReference type="Proteomes" id="UP001626550"/>
    </source>
</evidence>
<comment type="caution">
    <text evidence="1">The sequence shown here is derived from an EMBL/GenBank/DDBJ whole genome shotgun (WGS) entry which is preliminary data.</text>
</comment>
<protein>
    <submittedName>
        <fullName evidence="1">Uncharacterized protein</fullName>
    </submittedName>
</protein>
<dbReference type="AlphaFoldDB" id="A0ABD2PPA7"/>
<sequence>MDWARVEDVLYSICFIPDKLRDYSERCQKMHEIGKPQRHTDKAIEYRNFTTDAKIQTSVGKYRKQAQNCRRSFK</sequence>
<name>A0ABD2PPA7_9PLAT</name>
<gene>
    <name evidence="1" type="ORF">Ciccas_012283</name>
</gene>
<keyword evidence="2" id="KW-1185">Reference proteome</keyword>